<dbReference type="RefSeq" id="WP_098000293.1">
    <property type="nucleotide sequence ID" value="NZ_AP022563.1"/>
</dbReference>
<evidence type="ECO:0000313" key="2">
    <source>
        <dbReference type="Proteomes" id="UP000467006"/>
    </source>
</evidence>
<sequence>MLFPASTARRLAVGALSAGACAGAMLFGALPTAFAQPDPPNCTAADFSGVAAGVSASSSAYLFTHPEVNAFFTDLHGLPRNEIHDKVVEYMNANPQVRDELTAIRKPLHDLKLRCGFTPETLDTPSDYTS</sequence>
<gene>
    <name evidence="1" type="ORF">MDUV_41080</name>
</gene>
<dbReference type="EMBL" id="AP022563">
    <property type="protein sequence ID" value="BBX19248.1"/>
    <property type="molecule type" value="Genomic_DNA"/>
</dbReference>
<dbReference type="KEGG" id="mdu:MDUV_41080"/>
<accession>A0A7I7K6R8</accession>
<evidence type="ECO:0000313" key="1">
    <source>
        <dbReference type="EMBL" id="BBX19248.1"/>
    </source>
</evidence>
<dbReference type="Pfam" id="PF16525">
    <property type="entry name" value="MHB"/>
    <property type="match status" value="1"/>
</dbReference>
<dbReference type="InterPro" id="IPR006311">
    <property type="entry name" value="TAT_signal"/>
</dbReference>
<dbReference type="Gene3D" id="1.20.20.20">
    <property type="entry name" value="Haemophore, haem-binding domain"/>
    <property type="match status" value="1"/>
</dbReference>
<protein>
    <submittedName>
        <fullName evidence="1">Membrane protein</fullName>
    </submittedName>
</protein>
<dbReference type="PROSITE" id="PS51318">
    <property type="entry name" value="TAT"/>
    <property type="match status" value="1"/>
</dbReference>
<dbReference type="OrthoDB" id="7448035at2"/>
<reference evidence="1 2" key="1">
    <citation type="journal article" date="2019" name="Emerg. Microbes Infect.">
        <title>Comprehensive subspecies identification of 175 nontuberculous mycobacteria species based on 7547 genomic profiles.</title>
        <authorList>
            <person name="Matsumoto Y."/>
            <person name="Kinjo T."/>
            <person name="Motooka D."/>
            <person name="Nabeya D."/>
            <person name="Jung N."/>
            <person name="Uechi K."/>
            <person name="Horii T."/>
            <person name="Iida T."/>
            <person name="Fujita J."/>
            <person name="Nakamura S."/>
        </authorList>
    </citation>
    <scope>NUCLEOTIDE SEQUENCE [LARGE SCALE GENOMIC DNA]</scope>
    <source>
        <strain evidence="1 2">JCM 6396</strain>
    </source>
</reference>
<dbReference type="InterPro" id="IPR032407">
    <property type="entry name" value="MHB"/>
</dbReference>
<dbReference type="GO" id="GO:0020037">
    <property type="term" value="F:heme binding"/>
    <property type="evidence" value="ECO:0007669"/>
    <property type="project" value="InterPro"/>
</dbReference>
<proteinExistence type="predicted"/>
<dbReference type="AlphaFoldDB" id="A0A7I7K6R8"/>
<dbReference type="NCBIfam" id="TIGR04529">
    <property type="entry name" value="MTB_hemophore"/>
    <property type="match status" value="1"/>
</dbReference>
<dbReference type="InterPro" id="IPR038378">
    <property type="entry name" value="MHB_sf"/>
</dbReference>
<name>A0A7I7K6R8_9MYCO</name>
<dbReference type="Proteomes" id="UP000467006">
    <property type="component" value="Chromosome"/>
</dbReference>
<organism evidence="1 2">
    <name type="scientific">Mycolicibacterium duvalii</name>
    <dbReference type="NCBI Taxonomy" id="39688"/>
    <lineage>
        <taxon>Bacteria</taxon>
        <taxon>Bacillati</taxon>
        <taxon>Actinomycetota</taxon>
        <taxon>Actinomycetes</taxon>
        <taxon>Mycobacteriales</taxon>
        <taxon>Mycobacteriaceae</taxon>
        <taxon>Mycolicibacterium</taxon>
    </lineage>
</organism>
<keyword evidence="2" id="KW-1185">Reference proteome</keyword>